<dbReference type="InterPro" id="IPR008266">
    <property type="entry name" value="Tyr_kinase_AS"/>
</dbReference>
<evidence type="ECO:0000256" key="7">
    <source>
        <dbReference type="PROSITE-ProRule" id="PRU10141"/>
    </source>
</evidence>
<reference evidence="11" key="1">
    <citation type="submission" date="2019-02" db="EMBL/GenBank/DDBJ databases">
        <authorList>
            <person name="Gruber-Vodicka R. H."/>
            <person name="Seah K. B. B."/>
        </authorList>
    </citation>
    <scope>NUCLEOTIDE SEQUENCE</scope>
    <source>
        <strain evidence="11">BECK_BY1</strain>
    </source>
</reference>
<organism evidence="11">
    <name type="scientific">Candidatus Kentrum sp. TUN</name>
    <dbReference type="NCBI Taxonomy" id="2126343"/>
    <lineage>
        <taxon>Bacteria</taxon>
        <taxon>Pseudomonadati</taxon>
        <taxon>Pseudomonadota</taxon>
        <taxon>Gammaproteobacteria</taxon>
        <taxon>Candidatus Kentrum</taxon>
    </lineage>
</organism>
<feature type="transmembrane region" description="Helical" evidence="9">
    <location>
        <begin position="71"/>
        <end position="91"/>
    </location>
</feature>
<keyword evidence="9" id="KW-0812">Transmembrane</keyword>
<feature type="compositionally biased region" description="Low complexity" evidence="8">
    <location>
        <begin position="1442"/>
        <end position="1452"/>
    </location>
</feature>
<dbReference type="PANTHER" id="PTHR43671">
    <property type="entry name" value="SERINE/THREONINE-PROTEIN KINASE NEK"/>
    <property type="match status" value="1"/>
</dbReference>
<sequence>MTRKRVFPYILRHFWLWPLVFCVRPLAAFQRLHGAKSIEVYGEFITAFLGVALWGGLPGIIIRAVTGSNLLAWGVILTFVAGIGSMAWFYYRTDLRVRKGTLYGSGNNQSRFLFYFWGLYLIPTITAWFFKPEIPGPNSNMEFLWIYLLLTPVLFTGLPFYPLVALGTLWQCRMSRARTDNQAMRERLIPLRWQSFTYPLPGIRTYLIGLTRYQGADTGLQTLQRLQFHSLQIRPTRLAAREIANHPDTSFPFCAMLALHTNSRTLLPFVRTGPAACALVALTKQAEKEDEQPLQVYLVPFSPGLWFPWGPGRMRNRALSDLISELQEVRQKVLSERSRYALDTLKQCSGFEQVTEAQELVSTLRELASAENVGVLMTLPSLSRSALVAEEPGNRQGDSADSPCWKSDWLSTGWETVKRILLPLTDISEYRELTTHDARRDFLAIKVKQLREVSTKGMPAFWRAIGEEIIDHWIATIENETKQTREWLKLVVRLPDQHPTTGSASLLLVLANESTVVARDIRLRLDSIPGLHWAASTLHHRLLEGRQSVSLSVNINCDEASSYPLTGSIEARDLEGTPFRKQFSFRLPVGETGAPYVSPDTQPYQVGEGLGNDLTFVGRSELLGDLRGLWLQSHGKPAVVLVGQRRIGKTSLLNKIQRDGLAEMRLHPLVINIQGSTSAYDFLTEVANGMANAIAEPRPALERGEPYADFKQFLSDIVSKLNGWRFLLMLDEADLIPQQHLGILMPGFLRTLMQDPRYPILLLFCGTHALKRIGREYDSILFNTAHMWRTVGYMSEAESREVLERPTRGIIEFAPATLTRAYHLTRGQPMLLQLIGATLIRQFNSAVFADESRGNYVSPDDLERAVEEIIAQEGNAAFENHWNDNDTKTRRVLSGLAWALDETNRPQLDIPGIEAALEEAKLSLPDRDLFEVLERLREEEILINHGATWRFAVPLYRRWIAWRWDPVSASSFFAYALEQSATDGKGDPLESGATLYRDGYEIVSVLGQGKFGITYLARDTKQGYDIAIKEYFPWHLVYRGNDGGVYPGRERDADRFQRGVRCFYDGARVLAKFTTQSDIGNTVRVYNHFEENGTAYMVMEYHEGARLSTLVNRDAPVEESKLMLLLNRLLDSLQALHAGGIFHKDITPQNIFIRKEDGMPVLFDFGLAREADANALYSPPELLAKGGLIGPWTDIFSVGAVLYRLISGKPPSESAEQRRCAMNEGREDPLRSLSAVADTNGWHYATSFLAAVDKALCPDAGDRPQDIALWREMMELTPPKEKKRFPWFGNFWGEKAESDTDSSLTDGTRPSDIISETDAPLAYESQGTNPSDGSRDAVTDKRPISRLPGSATFVSTADGDTSGDMPNTISKSLEILPSETPAGHGGEDFDSLSGHRKEDAGSIRRKVAHRPDDQWNTDKAQLTGIFGSHAIRKRHLTDVHRSSSPISQIPDPSQEEEKNQSFGTSAYNVSGYQLSTEGWPSMAAGEEQMVRGFTSHFDDYDQQDDAMPFGNLPPRSRLSPEHHETSGDWQPTPNADKADELAAPWPPGNIPDVRKDFDENAVTGSFRKDKPNRPRKDSVSIFESDYGEPDTLELRTNTKDHIF</sequence>
<dbReference type="Pfam" id="PF00069">
    <property type="entry name" value="Pkinase"/>
    <property type="match status" value="1"/>
</dbReference>
<dbReference type="PROSITE" id="PS00109">
    <property type="entry name" value="PROTEIN_KINASE_TYR"/>
    <property type="match status" value="1"/>
</dbReference>
<dbReference type="InterPro" id="IPR027417">
    <property type="entry name" value="P-loop_NTPase"/>
</dbReference>
<dbReference type="Gene3D" id="3.30.200.20">
    <property type="entry name" value="Phosphorylase Kinase, domain 1"/>
    <property type="match status" value="1"/>
</dbReference>
<dbReference type="CDD" id="cd14014">
    <property type="entry name" value="STKc_PknB_like"/>
    <property type="match status" value="1"/>
</dbReference>
<feature type="compositionally biased region" description="Basic and acidic residues" evidence="8">
    <location>
        <begin position="1393"/>
        <end position="1402"/>
    </location>
</feature>
<feature type="region of interest" description="Disordered" evidence="8">
    <location>
        <begin position="1296"/>
        <end position="1415"/>
    </location>
</feature>
<feature type="binding site" evidence="7">
    <location>
        <position position="1029"/>
    </location>
    <ligand>
        <name>ATP</name>
        <dbReference type="ChEBI" id="CHEBI:30616"/>
    </ligand>
</feature>
<dbReference type="SUPFAM" id="SSF52540">
    <property type="entry name" value="P-loop containing nucleoside triphosphate hydrolases"/>
    <property type="match status" value="1"/>
</dbReference>
<evidence type="ECO:0000256" key="9">
    <source>
        <dbReference type="SAM" id="Phobius"/>
    </source>
</evidence>
<evidence type="ECO:0000256" key="4">
    <source>
        <dbReference type="ARBA" id="ARBA00022741"/>
    </source>
</evidence>
<dbReference type="InterPro" id="IPR011009">
    <property type="entry name" value="Kinase-like_dom_sf"/>
</dbReference>
<feature type="compositionally biased region" description="Polar residues" evidence="8">
    <location>
        <begin position="1352"/>
        <end position="1371"/>
    </location>
</feature>
<keyword evidence="5 11" id="KW-0418">Kinase</keyword>
<evidence type="ECO:0000256" key="5">
    <source>
        <dbReference type="ARBA" id="ARBA00022777"/>
    </source>
</evidence>
<feature type="transmembrane region" description="Helical" evidence="9">
    <location>
        <begin position="44"/>
        <end position="65"/>
    </location>
</feature>
<feature type="region of interest" description="Disordered" evidence="8">
    <location>
        <begin position="1498"/>
        <end position="1603"/>
    </location>
</feature>
<evidence type="ECO:0000256" key="8">
    <source>
        <dbReference type="SAM" id="MobiDB-lite"/>
    </source>
</evidence>
<comment type="similarity">
    <text evidence="1">Belongs to the protein kinase superfamily. NEK Ser/Thr protein kinase family. NIMA subfamily.</text>
</comment>
<protein>
    <recommendedName>
        <fullName evidence="2">non-specific serine/threonine protein kinase</fullName>
        <ecNumber evidence="2">2.7.11.1</ecNumber>
    </recommendedName>
</protein>
<evidence type="ECO:0000259" key="10">
    <source>
        <dbReference type="PROSITE" id="PS50011"/>
    </source>
</evidence>
<dbReference type="InterPro" id="IPR049945">
    <property type="entry name" value="AAA_22"/>
</dbReference>
<dbReference type="SMART" id="SM00220">
    <property type="entry name" value="S_TKc"/>
    <property type="match status" value="1"/>
</dbReference>
<dbReference type="EC" id="2.7.11.1" evidence="2"/>
<feature type="region of interest" description="Disordered" evidence="8">
    <location>
        <begin position="1437"/>
        <end position="1461"/>
    </location>
</feature>
<dbReference type="PROSITE" id="PS50011">
    <property type="entry name" value="PROTEIN_KINASE_DOM"/>
    <property type="match status" value="1"/>
</dbReference>
<dbReference type="EMBL" id="CAADFX010000161">
    <property type="protein sequence ID" value="VFK61833.1"/>
    <property type="molecule type" value="Genomic_DNA"/>
</dbReference>
<feature type="compositionally biased region" description="Basic and acidic residues" evidence="8">
    <location>
        <begin position="1592"/>
        <end position="1603"/>
    </location>
</feature>
<dbReference type="InterPro" id="IPR017441">
    <property type="entry name" value="Protein_kinase_ATP_BS"/>
</dbReference>
<evidence type="ECO:0000256" key="1">
    <source>
        <dbReference type="ARBA" id="ARBA00010886"/>
    </source>
</evidence>
<accession>A0A451A716</accession>
<dbReference type="GO" id="GO:0004674">
    <property type="term" value="F:protein serine/threonine kinase activity"/>
    <property type="evidence" value="ECO:0007669"/>
    <property type="project" value="UniProtKB-KW"/>
</dbReference>
<keyword evidence="4 7" id="KW-0547">Nucleotide-binding</keyword>
<name>A0A451A716_9GAMM</name>
<feature type="transmembrane region" description="Helical" evidence="9">
    <location>
        <begin position="143"/>
        <end position="170"/>
    </location>
</feature>
<keyword evidence="6 7" id="KW-0067">ATP-binding</keyword>
<dbReference type="SUPFAM" id="SSF56112">
    <property type="entry name" value="Protein kinase-like (PK-like)"/>
    <property type="match status" value="1"/>
</dbReference>
<feature type="compositionally biased region" description="Basic and acidic residues" evidence="8">
    <location>
        <begin position="1566"/>
        <end position="1578"/>
    </location>
</feature>
<dbReference type="PROSITE" id="PS00107">
    <property type="entry name" value="PROTEIN_KINASE_ATP"/>
    <property type="match status" value="1"/>
</dbReference>
<feature type="compositionally biased region" description="Basic and acidic residues" evidence="8">
    <location>
        <begin position="1333"/>
        <end position="1343"/>
    </location>
</feature>
<evidence type="ECO:0000256" key="6">
    <source>
        <dbReference type="ARBA" id="ARBA00022840"/>
    </source>
</evidence>
<dbReference type="InterPro" id="IPR050660">
    <property type="entry name" value="NEK_Ser/Thr_kinase"/>
</dbReference>
<dbReference type="Gene3D" id="1.10.510.10">
    <property type="entry name" value="Transferase(Phosphotransferase) domain 1"/>
    <property type="match status" value="1"/>
</dbReference>
<proteinExistence type="inferred from homology"/>
<gene>
    <name evidence="11" type="ORF">BECKTUN1418D_GA0071000_11611</name>
</gene>
<dbReference type="GO" id="GO:0016887">
    <property type="term" value="F:ATP hydrolysis activity"/>
    <property type="evidence" value="ECO:0007669"/>
    <property type="project" value="InterPro"/>
</dbReference>
<keyword evidence="9" id="KW-1133">Transmembrane helix</keyword>
<dbReference type="Gene3D" id="3.40.50.300">
    <property type="entry name" value="P-loop containing nucleotide triphosphate hydrolases"/>
    <property type="match status" value="1"/>
</dbReference>
<keyword evidence="9" id="KW-0472">Membrane</keyword>
<keyword evidence="3" id="KW-0808">Transferase</keyword>
<dbReference type="Pfam" id="PF13401">
    <property type="entry name" value="AAA_22"/>
    <property type="match status" value="1"/>
</dbReference>
<feature type="transmembrane region" description="Helical" evidence="9">
    <location>
        <begin position="112"/>
        <end position="131"/>
    </location>
</feature>
<dbReference type="PANTHER" id="PTHR43671:SF13">
    <property type="entry name" value="SERINE_THREONINE-PROTEIN KINASE NEK2"/>
    <property type="match status" value="1"/>
</dbReference>
<feature type="domain" description="Protein kinase" evidence="10">
    <location>
        <begin position="1000"/>
        <end position="1288"/>
    </location>
</feature>
<dbReference type="PRINTS" id="PR00364">
    <property type="entry name" value="DISEASERSIST"/>
</dbReference>
<dbReference type="InterPro" id="IPR000719">
    <property type="entry name" value="Prot_kinase_dom"/>
</dbReference>
<evidence type="ECO:0000313" key="11">
    <source>
        <dbReference type="EMBL" id="VFK61833.1"/>
    </source>
</evidence>
<evidence type="ECO:0000256" key="2">
    <source>
        <dbReference type="ARBA" id="ARBA00012513"/>
    </source>
</evidence>
<keyword evidence="11" id="KW-0723">Serine/threonine-protein kinase</keyword>
<dbReference type="GO" id="GO:0005524">
    <property type="term" value="F:ATP binding"/>
    <property type="evidence" value="ECO:0007669"/>
    <property type="project" value="UniProtKB-UniRule"/>
</dbReference>
<evidence type="ECO:0000256" key="3">
    <source>
        <dbReference type="ARBA" id="ARBA00022679"/>
    </source>
</evidence>